<keyword evidence="10" id="KW-1185">Reference proteome</keyword>
<keyword evidence="6" id="KW-0378">Hydrolase</keyword>
<proteinExistence type="inferred from homology"/>
<evidence type="ECO:0000256" key="8">
    <source>
        <dbReference type="SAM" id="MobiDB-lite"/>
    </source>
</evidence>
<dbReference type="AlphaFoldDB" id="A0A9B0H7B7"/>
<dbReference type="SUPFAM" id="SSF48371">
    <property type="entry name" value="ARM repeat"/>
    <property type="match status" value="1"/>
</dbReference>
<accession>A0A9B0H7B7</accession>
<sequence length="641" mass="73955">MTATTRGSPIGGNDIQGQAPDGQSQPSFHQNQTSSADSSNENSPATHPDEQGQGDALPQHEDEEPAFPHTDLAKLDDMINRPRWVVPVLPKGELEVLLEAAIDLSKKGLDVKSEACQRFFRDGLTVSFTKILMDEAVSGWKFEIHRCIINNTHRLMELCVAKLSQDWFPLLDLLAMALNPHCKFHIYNGTRPCESVSTNAQWPEDELFARSSDPRSPKLFCYWKYNIEVAKPFGQCYEFLSQYTVRKYFLPVVEIVPQFLENLTDEELKKEAKNETKNDALSMIIKSLKNLASRIPGQEETVKNLEIFRLKMILRLLQISSFNGKMNALNEINKVISSVSYYTHRHGNPEEEEWLTADRMAEWIQQNNILSIVLRDSLHQPQYVEKLEKILRFVIKEKALTLQDLDNIWAAQAGKHEAIVKNVHDLLAKLAWDFSPEQLDHLFDCFKASWTNASKKQREKLLELIRRLAEDDKDGVMAHKVLNLLWNLAHSDDVPVDIMDLALSAHIKILDYSCSQDRDTQKIQWIDRFIEELHTNDKWVIPALKQIREICSLFGEAPQNLSQTQRSPHVFYRHDLINQLQHNHALVTLVAENLATYMNIVRLYARDHEDYDPQTVRLGSRYSHVQEVQEWFNFLRLVLSN</sequence>
<keyword evidence="7" id="KW-0788">Thiol protease</keyword>
<evidence type="ECO:0000256" key="3">
    <source>
        <dbReference type="ARBA" id="ARBA00012759"/>
    </source>
</evidence>
<evidence type="ECO:0000313" key="10">
    <source>
        <dbReference type="Proteomes" id="UP000245340"/>
    </source>
</evidence>
<comment type="similarity">
    <text evidence="2">Belongs to the peptidase C19 family.</text>
</comment>
<evidence type="ECO:0000259" key="9">
    <source>
        <dbReference type="Pfam" id="PF25010"/>
    </source>
</evidence>
<evidence type="ECO:0000256" key="1">
    <source>
        <dbReference type="ARBA" id="ARBA00000707"/>
    </source>
</evidence>
<evidence type="ECO:0000256" key="7">
    <source>
        <dbReference type="ARBA" id="ARBA00022807"/>
    </source>
</evidence>
<feature type="region of interest" description="Disordered" evidence="8">
    <location>
        <begin position="1"/>
        <end position="64"/>
    </location>
</feature>
<keyword evidence="4" id="KW-0645">Protease</keyword>
<evidence type="ECO:0000256" key="6">
    <source>
        <dbReference type="ARBA" id="ARBA00022801"/>
    </source>
</evidence>
<name>A0A9B0H7B7_ODORO</name>
<dbReference type="GO" id="GO:0004843">
    <property type="term" value="F:cysteine-type deubiquitinase activity"/>
    <property type="evidence" value="ECO:0007669"/>
    <property type="project" value="UniProtKB-EC"/>
</dbReference>
<dbReference type="InterPro" id="IPR016024">
    <property type="entry name" value="ARM-type_fold"/>
</dbReference>
<evidence type="ECO:0000313" key="11">
    <source>
        <dbReference type="RefSeq" id="XP_004412086.1"/>
    </source>
</evidence>
<dbReference type="Pfam" id="PF25010">
    <property type="entry name" value="ARM_UBP24_USP9X-Y"/>
    <property type="match status" value="1"/>
</dbReference>
<keyword evidence="5" id="KW-0833">Ubl conjugation pathway</keyword>
<dbReference type="EC" id="3.4.19.12" evidence="3"/>
<dbReference type="Proteomes" id="UP000245340">
    <property type="component" value="Unplaced"/>
</dbReference>
<organism evidence="10 11">
    <name type="scientific">Odobenus rosmarus divergens</name>
    <name type="common">Pacific walrus</name>
    <dbReference type="NCBI Taxonomy" id="9708"/>
    <lineage>
        <taxon>Eukaryota</taxon>
        <taxon>Metazoa</taxon>
        <taxon>Chordata</taxon>
        <taxon>Craniata</taxon>
        <taxon>Vertebrata</taxon>
        <taxon>Euteleostomi</taxon>
        <taxon>Mammalia</taxon>
        <taxon>Eutheria</taxon>
        <taxon>Laurasiatheria</taxon>
        <taxon>Carnivora</taxon>
        <taxon>Caniformia</taxon>
        <taxon>Pinnipedia</taxon>
        <taxon>Odobenidae</taxon>
        <taxon>Odobenus</taxon>
    </lineage>
</organism>
<dbReference type="GO" id="GO:0006508">
    <property type="term" value="P:proteolysis"/>
    <property type="evidence" value="ECO:0007669"/>
    <property type="project" value="UniProtKB-KW"/>
</dbReference>
<comment type="catalytic activity">
    <reaction evidence="1">
        <text>Thiol-dependent hydrolysis of ester, thioester, amide, peptide and isopeptide bonds formed by the C-terminal Gly of ubiquitin (a 76-residue protein attached to proteins as an intracellular targeting signal).</text>
        <dbReference type="EC" id="3.4.19.12"/>
    </reaction>
</comment>
<evidence type="ECO:0000256" key="5">
    <source>
        <dbReference type="ARBA" id="ARBA00022786"/>
    </source>
</evidence>
<feature type="domain" description="UBP34/UBP24/USP9X/USP9Y-like ARM repeat region" evidence="9">
    <location>
        <begin position="303"/>
        <end position="640"/>
    </location>
</feature>
<evidence type="ECO:0000256" key="2">
    <source>
        <dbReference type="ARBA" id="ARBA00009085"/>
    </source>
</evidence>
<gene>
    <name evidence="11" type="primary">LOC101364640</name>
</gene>
<dbReference type="RefSeq" id="XP_004412086.1">
    <property type="nucleotide sequence ID" value="XM_004412029.1"/>
</dbReference>
<protein>
    <recommendedName>
        <fullName evidence="3">ubiquitinyl hydrolase 1</fullName>
        <ecNumber evidence="3">3.4.19.12</ecNumber>
    </recommendedName>
</protein>
<dbReference type="InterPro" id="IPR056850">
    <property type="entry name" value="ARM_UBP34_24_USP9X_Y"/>
</dbReference>
<feature type="compositionally biased region" description="Polar residues" evidence="8">
    <location>
        <begin position="21"/>
        <end position="45"/>
    </location>
</feature>
<evidence type="ECO:0000256" key="4">
    <source>
        <dbReference type="ARBA" id="ARBA00022670"/>
    </source>
</evidence>
<reference evidence="11" key="1">
    <citation type="submission" date="2025-08" db="UniProtKB">
        <authorList>
            <consortium name="RefSeq"/>
        </authorList>
    </citation>
    <scope>IDENTIFICATION</scope>
</reference>